<dbReference type="GO" id="GO:0061709">
    <property type="term" value="P:reticulophagy"/>
    <property type="evidence" value="ECO:0007669"/>
    <property type="project" value="TreeGrafter"/>
</dbReference>
<dbReference type="GO" id="GO:0016020">
    <property type="term" value="C:membrane"/>
    <property type="evidence" value="ECO:0007669"/>
    <property type="project" value="UniProtKB-SubCell"/>
</dbReference>
<reference evidence="11" key="1">
    <citation type="submission" date="2023-07" db="EMBL/GenBank/DDBJ databases">
        <authorList>
            <consortium name="AG Swart"/>
            <person name="Singh M."/>
            <person name="Singh A."/>
            <person name="Seah K."/>
            <person name="Emmerich C."/>
        </authorList>
    </citation>
    <scope>NUCLEOTIDE SEQUENCE</scope>
    <source>
        <strain evidence="11">DP1</strain>
    </source>
</reference>
<evidence type="ECO:0000256" key="2">
    <source>
        <dbReference type="ARBA" id="ARBA00004496"/>
    </source>
</evidence>
<dbReference type="EMBL" id="CAMPGE010025874">
    <property type="protein sequence ID" value="CAI2383589.1"/>
    <property type="molecule type" value="Genomic_DNA"/>
</dbReference>
<feature type="region of interest" description="Disordered" evidence="9">
    <location>
        <begin position="1"/>
        <end position="100"/>
    </location>
</feature>
<keyword evidence="7" id="KW-0472">Membrane</keyword>
<dbReference type="InterPro" id="IPR001683">
    <property type="entry name" value="PX_dom"/>
</dbReference>
<dbReference type="GO" id="GO:0005769">
    <property type="term" value="C:early endosome"/>
    <property type="evidence" value="ECO:0007669"/>
    <property type="project" value="TreeGrafter"/>
</dbReference>
<keyword evidence="6" id="KW-0446">Lipid-binding</keyword>
<dbReference type="PROSITE" id="PS50195">
    <property type="entry name" value="PX"/>
    <property type="match status" value="1"/>
</dbReference>
<feature type="compositionally biased region" description="Basic and acidic residues" evidence="9">
    <location>
        <begin position="87"/>
        <end position="100"/>
    </location>
</feature>
<evidence type="ECO:0000256" key="4">
    <source>
        <dbReference type="ARBA" id="ARBA00022448"/>
    </source>
</evidence>
<gene>
    <name evidence="11" type="ORF">ECRASSUSDP1_LOCUS25094</name>
</gene>
<feature type="region of interest" description="Disordered" evidence="9">
    <location>
        <begin position="506"/>
        <end position="528"/>
    </location>
</feature>
<dbReference type="GO" id="GO:0032456">
    <property type="term" value="P:endocytic recycling"/>
    <property type="evidence" value="ECO:0007669"/>
    <property type="project" value="TreeGrafter"/>
</dbReference>
<accession>A0AAD1Y2S1</accession>
<dbReference type="GO" id="GO:0000407">
    <property type="term" value="C:phagophore assembly site"/>
    <property type="evidence" value="ECO:0007669"/>
    <property type="project" value="TreeGrafter"/>
</dbReference>
<dbReference type="PANTHER" id="PTHR45949:SF2">
    <property type="entry name" value="SORTING NEXIN-4"/>
    <property type="match status" value="1"/>
</dbReference>
<dbReference type="GO" id="GO:0035091">
    <property type="term" value="F:phosphatidylinositol binding"/>
    <property type="evidence" value="ECO:0007669"/>
    <property type="project" value="InterPro"/>
</dbReference>
<feature type="compositionally biased region" description="Basic and acidic residues" evidence="9">
    <location>
        <begin position="1"/>
        <end position="11"/>
    </location>
</feature>
<comment type="caution">
    <text evidence="11">The sequence shown here is derived from an EMBL/GenBank/DDBJ whole genome shotgun (WGS) entry which is preliminary data.</text>
</comment>
<feature type="domain" description="PX" evidence="10">
    <location>
        <begin position="110"/>
        <end position="228"/>
    </location>
</feature>
<keyword evidence="5" id="KW-0963">Cytoplasm</keyword>
<protein>
    <recommendedName>
        <fullName evidence="10">PX domain-containing protein</fullName>
    </recommendedName>
</protein>
<dbReference type="SMART" id="SM00312">
    <property type="entry name" value="PX"/>
    <property type="match status" value="1"/>
</dbReference>
<dbReference type="Proteomes" id="UP001295684">
    <property type="component" value="Unassembled WGS sequence"/>
</dbReference>
<dbReference type="GO" id="GO:0000422">
    <property type="term" value="P:autophagy of mitochondrion"/>
    <property type="evidence" value="ECO:0007669"/>
    <property type="project" value="TreeGrafter"/>
</dbReference>
<dbReference type="GO" id="GO:0015031">
    <property type="term" value="P:protein transport"/>
    <property type="evidence" value="ECO:0007669"/>
    <property type="project" value="TreeGrafter"/>
</dbReference>
<evidence type="ECO:0000256" key="8">
    <source>
        <dbReference type="SAM" id="Coils"/>
    </source>
</evidence>
<evidence type="ECO:0000256" key="1">
    <source>
        <dbReference type="ARBA" id="ARBA00004170"/>
    </source>
</evidence>
<dbReference type="Gene3D" id="3.30.1520.10">
    <property type="entry name" value="Phox-like domain"/>
    <property type="match status" value="1"/>
</dbReference>
<dbReference type="SUPFAM" id="SSF64268">
    <property type="entry name" value="PX domain"/>
    <property type="match status" value="1"/>
</dbReference>
<sequence>MSKDKNWKDLDSDASFEDLDCEEDEASSKTKVNLNKSMLASSCLTRPPIKMPQVSQVIKSEKPKEDTQADGNDFYADESDDNQDASNEPRKPENTHYMKVDDAKENPAVKSFSVRPYNCVKSTIGLPSYYTYEIHTEWEGEENKATFVYRRYSDFEFLRERLLDIFPNNAVIILPAKSMWATYSATSSELIRERVRCFKYFLSLLASHSSFSESDEVRLFLTQQKEFEEHRAKLTQLKDEEKKKKNNAEGTGSGILSNLPDSFKSAANSLASTVASTSKELVKSIYGANSDEIASSEKLDCIEKVFQTLRNTVEELKKYIVKCQQNKAKEAENCHEYISIISKQLSTEQFKDNEAFKLYQVIEGNIQGFASTNSTDIEEKYFFQVESHLVWIDSVLDLFKRRKEKKERLRFINEEMKGGNSQSAAHDYENEKFSIENTLEDSEGKINFEIDLLKNGTKEFFNELICTGLMGQQKQYIDDCLIKLEEYQEDDEDEDHFNANRCMHKTKSTSSNASNDNMMMTFAKPTSK</sequence>
<keyword evidence="8" id="KW-0175">Coiled coil</keyword>
<keyword evidence="4" id="KW-0813">Transport</keyword>
<dbReference type="GO" id="GO:0034727">
    <property type="term" value="P:piecemeal microautophagy of the nucleus"/>
    <property type="evidence" value="ECO:0007669"/>
    <property type="project" value="TreeGrafter"/>
</dbReference>
<evidence type="ECO:0000313" key="12">
    <source>
        <dbReference type="Proteomes" id="UP001295684"/>
    </source>
</evidence>
<proteinExistence type="inferred from homology"/>
<name>A0AAD1Y2S1_EUPCR</name>
<dbReference type="AlphaFoldDB" id="A0AAD1Y2S1"/>
<keyword evidence="12" id="KW-1185">Reference proteome</keyword>
<dbReference type="InterPro" id="IPR036871">
    <property type="entry name" value="PX_dom_sf"/>
</dbReference>
<feature type="compositionally biased region" description="Polar residues" evidence="9">
    <location>
        <begin position="508"/>
        <end position="528"/>
    </location>
</feature>
<evidence type="ECO:0000259" key="10">
    <source>
        <dbReference type="PROSITE" id="PS50195"/>
    </source>
</evidence>
<evidence type="ECO:0000256" key="3">
    <source>
        <dbReference type="ARBA" id="ARBA00010883"/>
    </source>
</evidence>
<comment type="similarity">
    <text evidence="3">Belongs to the sorting nexin family.</text>
</comment>
<evidence type="ECO:0000256" key="7">
    <source>
        <dbReference type="ARBA" id="ARBA00023136"/>
    </source>
</evidence>
<evidence type="ECO:0000256" key="5">
    <source>
        <dbReference type="ARBA" id="ARBA00022490"/>
    </source>
</evidence>
<dbReference type="CDD" id="cd06093">
    <property type="entry name" value="PX_domain"/>
    <property type="match status" value="1"/>
</dbReference>
<evidence type="ECO:0000256" key="6">
    <source>
        <dbReference type="ARBA" id="ARBA00023121"/>
    </source>
</evidence>
<feature type="compositionally biased region" description="Acidic residues" evidence="9">
    <location>
        <begin position="12"/>
        <end position="25"/>
    </location>
</feature>
<dbReference type="PANTHER" id="PTHR45949">
    <property type="entry name" value="SORTING NEXIN-4"/>
    <property type="match status" value="1"/>
</dbReference>
<comment type="subcellular location">
    <subcellularLocation>
        <location evidence="2">Cytoplasm</location>
    </subcellularLocation>
    <subcellularLocation>
        <location evidence="1">Membrane</location>
        <topology evidence="1">Peripheral membrane protein</topology>
    </subcellularLocation>
</comment>
<evidence type="ECO:0000313" key="11">
    <source>
        <dbReference type="EMBL" id="CAI2383589.1"/>
    </source>
</evidence>
<feature type="compositionally biased region" description="Polar residues" evidence="9">
    <location>
        <begin position="29"/>
        <end position="44"/>
    </location>
</feature>
<organism evidence="11 12">
    <name type="scientific">Euplotes crassus</name>
    <dbReference type="NCBI Taxonomy" id="5936"/>
    <lineage>
        <taxon>Eukaryota</taxon>
        <taxon>Sar</taxon>
        <taxon>Alveolata</taxon>
        <taxon>Ciliophora</taxon>
        <taxon>Intramacronucleata</taxon>
        <taxon>Spirotrichea</taxon>
        <taxon>Hypotrichia</taxon>
        <taxon>Euplotida</taxon>
        <taxon>Euplotidae</taxon>
        <taxon>Moneuplotes</taxon>
    </lineage>
</organism>
<evidence type="ECO:0000256" key="9">
    <source>
        <dbReference type="SAM" id="MobiDB-lite"/>
    </source>
</evidence>
<dbReference type="Pfam" id="PF00787">
    <property type="entry name" value="PX"/>
    <property type="match status" value="1"/>
</dbReference>
<feature type="coiled-coil region" evidence="8">
    <location>
        <begin position="220"/>
        <end position="251"/>
    </location>
</feature>